<evidence type="ECO:0000313" key="1">
    <source>
        <dbReference type="EMBL" id="EIW79426.1"/>
    </source>
</evidence>
<dbReference type="AlphaFoldDB" id="A0A5M3MK40"/>
<dbReference type="Proteomes" id="UP000053558">
    <property type="component" value="Unassembled WGS sequence"/>
</dbReference>
<accession>A0A5M3MK40</accession>
<dbReference type="RefSeq" id="XP_007771061.1">
    <property type="nucleotide sequence ID" value="XM_007772871.1"/>
</dbReference>
<dbReference type="OrthoDB" id="2758165at2759"/>
<dbReference type="OMA" id="CHAHETH"/>
<proteinExistence type="predicted"/>
<evidence type="ECO:0000313" key="2">
    <source>
        <dbReference type="Proteomes" id="UP000053558"/>
    </source>
</evidence>
<gene>
    <name evidence="1" type="ORF">CONPUDRAFT_138534</name>
</gene>
<reference evidence="2" key="1">
    <citation type="journal article" date="2012" name="Science">
        <title>The Paleozoic origin of enzymatic lignin decomposition reconstructed from 31 fungal genomes.</title>
        <authorList>
            <person name="Floudas D."/>
            <person name="Binder M."/>
            <person name="Riley R."/>
            <person name="Barry K."/>
            <person name="Blanchette R.A."/>
            <person name="Henrissat B."/>
            <person name="Martinez A.T."/>
            <person name="Otillar R."/>
            <person name="Spatafora J.W."/>
            <person name="Yadav J.S."/>
            <person name="Aerts A."/>
            <person name="Benoit I."/>
            <person name="Boyd A."/>
            <person name="Carlson A."/>
            <person name="Copeland A."/>
            <person name="Coutinho P.M."/>
            <person name="de Vries R.P."/>
            <person name="Ferreira P."/>
            <person name="Findley K."/>
            <person name="Foster B."/>
            <person name="Gaskell J."/>
            <person name="Glotzer D."/>
            <person name="Gorecki P."/>
            <person name="Heitman J."/>
            <person name="Hesse C."/>
            <person name="Hori C."/>
            <person name="Igarashi K."/>
            <person name="Jurgens J.A."/>
            <person name="Kallen N."/>
            <person name="Kersten P."/>
            <person name="Kohler A."/>
            <person name="Kuees U."/>
            <person name="Kumar T.K.A."/>
            <person name="Kuo A."/>
            <person name="LaButti K."/>
            <person name="Larrondo L.F."/>
            <person name="Lindquist E."/>
            <person name="Ling A."/>
            <person name="Lombard V."/>
            <person name="Lucas S."/>
            <person name="Lundell T."/>
            <person name="Martin R."/>
            <person name="McLaughlin D.J."/>
            <person name="Morgenstern I."/>
            <person name="Morin E."/>
            <person name="Murat C."/>
            <person name="Nagy L.G."/>
            <person name="Nolan M."/>
            <person name="Ohm R.A."/>
            <person name="Patyshakuliyeva A."/>
            <person name="Rokas A."/>
            <person name="Ruiz-Duenas F.J."/>
            <person name="Sabat G."/>
            <person name="Salamov A."/>
            <person name="Samejima M."/>
            <person name="Schmutz J."/>
            <person name="Slot J.C."/>
            <person name="St John F."/>
            <person name="Stenlid J."/>
            <person name="Sun H."/>
            <person name="Sun S."/>
            <person name="Syed K."/>
            <person name="Tsang A."/>
            <person name="Wiebenga A."/>
            <person name="Young D."/>
            <person name="Pisabarro A."/>
            <person name="Eastwood D.C."/>
            <person name="Martin F."/>
            <person name="Cullen D."/>
            <person name="Grigoriev I.V."/>
            <person name="Hibbett D.S."/>
        </authorList>
    </citation>
    <scope>NUCLEOTIDE SEQUENCE [LARGE SCALE GENOMIC DNA]</scope>
    <source>
        <strain evidence="2">RWD-64-598 SS2</strain>
    </source>
</reference>
<keyword evidence="2" id="KW-1185">Reference proteome</keyword>
<dbReference type="EMBL" id="JH711581">
    <property type="protein sequence ID" value="EIW79426.1"/>
    <property type="molecule type" value="Genomic_DNA"/>
</dbReference>
<comment type="caution">
    <text evidence="1">The sequence shown here is derived from an EMBL/GenBank/DDBJ whole genome shotgun (WGS) entry which is preliminary data.</text>
</comment>
<sequence length="531" mass="58652">MKKPSEAMINWLWDRTTALHSLIPLTDMSAPPPAYISLIYFAWHTDWDGSDPLPTVQNPYRRLRRELLLAKDSYCHAHETHQPIGPVATELRTDLEFILAACAQARCQSEDAANKGTHITCDFVWDTLIAKLLHDQTFQVRHAAVIALPRSTTADRYEEPKWHYCARYTVGQHKIYVGKFRDAAELVPYARSPLATQALDASATLTRSPGPGPRDHVHEAILDRASRDPVEAICDAVATVSLPGFVDSTASPALRHAARSFGLMPASLLAPATAIARGETPFYHGICDLPSTHERLASAYDLFCANIPSAGLVAETDGFLNLDMSSFSSVPDSALEKKQVPCLACVPPSAQSLNSTVDCDAAAPYCTPVSEDPLALDLPLLFVNHTPPEKVLSYVGCHKHRLSATTGAAFLGAAGLDRVPVFSLVTDGCRGVITCAWSEAFGGFQRIKIAERNGVLFDLRNPLSAFHFATFLVRLKHEHGRMLRERMDEQALARLRERLEKGEWETRWTMSHYIEEQEKTSEGDLEDVVSE</sequence>
<dbReference type="KEGG" id="cput:CONPUDRAFT_138534"/>
<dbReference type="GeneID" id="19201209"/>
<organism evidence="1 2">
    <name type="scientific">Coniophora puteana (strain RWD-64-598)</name>
    <name type="common">Brown rot fungus</name>
    <dbReference type="NCBI Taxonomy" id="741705"/>
    <lineage>
        <taxon>Eukaryota</taxon>
        <taxon>Fungi</taxon>
        <taxon>Dikarya</taxon>
        <taxon>Basidiomycota</taxon>
        <taxon>Agaricomycotina</taxon>
        <taxon>Agaricomycetes</taxon>
        <taxon>Agaricomycetidae</taxon>
        <taxon>Boletales</taxon>
        <taxon>Coniophorineae</taxon>
        <taxon>Coniophoraceae</taxon>
        <taxon>Coniophora</taxon>
    </lineage>
</organism>
<name>A0A5M3MK40_CONPW</name>
<protein>
    <submittedName>
        <fullName evidence="1">Uncharacterized protein</fullName>
    </submittedName>
</protein>